<keyword evidence="2" id="KW-0813">Transport</keyword>
<dbReference type="GO" id="GO:0016020">
    <property type="term" value="C:membrane"/>
    <property type="evidence" value="ECO:0007669"/>
    <property type="project" value="UniProtKB-SubCell"/>
</dbReference>
<feature type="transmembrane region" description="Helical" evidence="8">
    <location>
        <begin position="27"/>
        <end position="46"/>
    </location>
</feature>
<dbReference type="EMBL" id="LR215048">
    <property type="protein sequence ID" value="VEU80188.1"/>
    <property type="molecule type" value="Genomic_DNA"/>
</dbReference>
<comment type="subcellular location">
    <subcellularLocation>
        <location evidence="1">Membrane</location>
    </subcellularLocation>
</comment>
<keyword evidence="3 8" id="KW-0812">Transmembrane</keyword>
<evidence type="ECO:0000313" key="9">
    <source>
        <dbReference type="EMBL" id="VEU80188.1"/>
    </source>
</evidence>
<dbReference type="GO" id="GO:0006605">
    <property type="term" value="P:protein targeting"/>
    <property type="evidence" value="ECO:0007669"/>
    <property type="project" value="InterPro"/>
</dbReference>
<keyword evidence="7 8" id="KW-0472">Membrane</keyword>
<feature type="transmembrane region" description="Helical" evidence="8">
    <location>
        <begin position="66"/>
        <end position="92"/>
    </location>
</feature>
<protein>
    <submittedName>
        <fullName evidence="9">Preprotein translocase subunit SecE</fullName>
    </submittedName>
</protein>
<dbReference type="GO" id="GO:0009306">
    <property type="term" value="P:protein secretion"/>
    <property type="evidence" value="ECO:0007669"/>
    <property type="project" value="InterPro"/>
</dbReference>
<sequence>MAVKEKTVEKKSKLKEILVTEYRWENLLLLVLATLSTALSLIIIINKGPITIDSNFPVLGNRTNQLIFAWILFAISMMGIGLVIAPFITPAIPELKKITWATKSQFLDHSVRVLVFILFFVFVIIAFDIIVLALLNLINGGL</sequence>
<dbReference type="InterPro" id="IPR038379">
    <property type="entry name" value="SecE_sf"/>
</dbReference>
<proteinExistence type="predicted"/>
<keyword evidence="6" id="KW-0811">Translocation</keyword>
<name>A0A449BCN4_HAPAX</name>
<evidence type="ECO:0000256" key="3">
    <source>
        <dbReference type="ARBA" id="ARBA00022692"/>
    </source>
</evidence>
<gene>
    <name evidence="9" type="ORF">NCTC10138_00546</name>
</gene>
<dbReference type="RefSeq" id="WP_035375747.1">
    <property type="nucleotide sequence ID" value="NZ_LR215048.1"/>
</dbReference>
<evidence type="ECO:0000256" key="7">
    <source>
        <dbReference type="ARBA" id="ARBA00023136"/>
    </source>
</evidence>
<dbReference type="AlphaFoldDB" id="A0A449BCN4"/>
<evidence type="ECO:0000313" key="10">
    <source>
        <dbReference type="Proteomes" id="UP000289841"/>
    </source>
</evidence>
<dbReference type="Proteomes" id="UP000289841">
    <property type="component" value="Chromosome"/>
</dbReference>
<dbReference type="NCBIfam" id="TIGR00964">
    <property type="entry name" value="secE_bact"/>
    <property type="match status" value="1"/>
</dbReference>
<keyword evidence="4" id="KW-0653">Protein transport</keyword>
<evidence type="ECO:0000256" key="6">
    <source>
        <dbReference type="ARBA" id="ARBA00023010"/>
    </source>
</evidence>
<dbReference type="GO" id="GO:0008320">
    <property type="term" value="F:protein transmembrane transporter activity"/>
    <property type="evidence" value="ECO:0007669"/>
    <property type="project" value="InterPro"/>
</dbReference>
<evidence type="ECO:0000256" key="4">
    <source>
        <dbReference type="ARBA" id="ARBA00022927"/>
    </source>
</evidence>
<dbReference type="Pfam" id="PF00584">
    <property type="entry name" value="SecE"/>
    <property type="match status" value="1"/>
</dbReference>
<dbReference type="KEGG" id="aaxa:NCTC10138_00546"/>
<dbReference type="InterPro" id="IPR005807">
    <property type="entry name" value="SecE_bac"/>
</dbReference>
<evidence type="ECO:0000256" key="1">
    <source>
        <dbReference type="ARBA" id="ARBA00004370"/>
    </source>
</evidence>
<keyword evidence="10" id="KW-1185">Reference proteome</keyword>
<feature type="transmembrane region" description="Helical" evidence="8">
    <location>
        <begin position="113"/>
        <end position="138"/>
    </location>
</feature>
<dbReference type="STRING" id="1278311.GCA_000428705_01054"/>
<evidence type="ECO:0000256" key="5">
    <source>
        <dbReference type="ARBA" id="ARBA00022989"/>
    </source>
</evidence>
<dbReference type="GO" id="GO:0006886">
    <property type="term" value="P:intracellular protein transport"/>
    <property type="evidence" value="ECO:0007669"/>
    <property type="project" value="InterPro"/>
</dbReference>
<accession>A0A449BCN4</accession>
<reference evidence="9 10" key="1">
    <citation type="submission" date="2019-01" db="EMBL/GenBank/DDBJ databases">
        <authorList>
            <consortium name="Pathogen Informatics"/>
        </authorList>
    </citation>
    <scope>NUCLEOTIDE SEQUENCE [LARGE SCALE GENOMIC DNA]</scope>
    <source>
        <strain evidence="9 10">NCTC10138</strain>
    </source>
</reference>
<dbReference type="InterPro" id="IPR001901">
    <property type="entry name" value="Translocase_SecE/Sec61-g"/>
</dbReference>
<keyword evidence="5 8" id="KW-1133">Transmembrane helix</keyword>
<dbReference type="OrthoDB" id="384779at2"/>
<evidence type="ECO:0000256" key="8">
    <source>
        <dbReference type="SAM" id="Phobius"/>
    </source>
</evidence>
<evidence type="ECO:0000256" key="2">
    <source>
        <dbReference type="ARBA" id="ARBA00022448"/>
    </source>
</evidence>
<organism evidence="9 10">
    <name type="scientific">Haploplasma axanthum</name>
    <name type="common">Acholeplasma axanthum</name>
    <dbReference type="NCBI Taxonomy" id="29552"/>
    <lineage>
        <taxon>Bacteria</taxon>
        <taxon>Bacillati</taxon>
        <taxon>Mycoplasmatota</taxon>
        <taxon>Mollicutes</taxon>
        <taxon>Acholeplasmatales</taxon>
        <taxon>Acholeplasmataceae</taxon>
        <taxon>Haploplasma</taxon>
    </lineage>
</organism>
<dbReference type="Gene3D" id="1.20.5.1030">
    <property type="entry name" value="Preprotein translocase secy subunit"/>
    <property type="match status" value="1"/>
</dbReference>